<evidence type="ECO:0000313" key="4">
    <source>
        <dbReference type="EMBL" id="MTG96801.1"/>
    </source>
</evidence>
<dbReference type="GO" id="GO:0000160">
    <property type="term" value="P:phosphorelay signal transduction system"/>
    <property type="evidence" value="ECO:0007669"/>
    <property type="project" value="InterPro"/>
</dbReference>
<dbReference type="PROSITE" id="PS50110">
    <property type="entry name" value="RESPONSE_REGULATORY"/>
    <property type="match status" value="1"/>
</dbReference>
<dbReference type="SUPFAM" id="SSF52172">
    <property type="entry name" value="CheY-like"/>
    <property type="match status" value="1"/>
</dbReference>
<protein>
    <submittedName>
        <fullName evidence="4">Response regulator</fullName>
    </submittedName>
</protein>
<keyword evidence="1" id="KW-0238">DNA-binding</keyword>
<dbReference type="InterPro" id="IPR011006">
    <property type="entry name" value="CheY-like_superfamily"/>
</dbReference>
<feature type="domain" description="Response regulatory" evidence="3">
    <location>
        <begin position="4"/>
        <end position="132"/>
    </location>
</feature>
<name>A0A6I3LJZ6_9FLAO</name>
<evidence type="ECO:0000259" key="3">
    <source>
        <dbReference type="PROSITE" id="PS50110"/>
    </source>
</evidence>
<keyword evidence="5" id="KW-1185">Reference proteome</keyword>
<dbReference type="EMBL" id="WMJX01000002">
    <property type="protein sequence ID" value="MTG96801.1"/>
    <property type="molecule type" value="Genomic_DNA"/>
</dbReference>
<proteinExistence type="predicted"/>
<dbReference type="SUPFAM" id="SSF46894">
    <property type="entry name" value="C-terminal effector domain of the bipartite response regulators"/>
    <property type="match status" value="1"/>
</dbReference>
<dbReference type="PANTHER" id="PTHR45566">
    <property type="entry name" value="HTH-TYPE TRANSCRIPTIONAL REGULATOR YHJB-RELATED"/>
    <property type="match status" value="1"/>
</dbReference>
<dbReference type="GO" id="GO:0006355">
    <property type="term" value="P:regulation of DNA-templated transcription"/>
    <property type="evidence" value="ECO:0007669"/>
    <property type="project" value="InterPro"/>
</dbReference>
<comment type="caution">
    <text evidence="4">The sequence shown here is derived from an EMBL/GenBank/DDBJ whole genome shotgun (WGS) entry which is preliminary data.</text>
</comment>
<evidence type="ECO:0000313" key="5">
    <source>
        <dbReference type="Proteomes" id="UP000438760"/>
    </source>
</evidence>
<evidence type="ECO:0000256" key="1">
    <source>
        <dbReference type="ARBA" id="ARBA00023125"/>
    </source>
</evidence>
<dbReference type="PANTHER" id="PTHR45566:SF1">
    <property type="entry name" value="HTH-TYPE TRANSCRIPTIONAL REGULATOR YHJB-RELATED"/>
    <property type="match status" value="1"/>
</dbReference>
<dbReference type="OrthoDB" id="659223at2"/>
<reference evidence="4 5" key="1">
    <citation type="submission" date="2019-11" db="EMBL/GenBank/DDBJ databases">
        <title>Genome of Strain BIT-d1.</title>
        <authorList>
            <person name="Yang Y."/>
        </authorList>
    </citation>
    <scope>NUCLEOTIDE SEQUENCE [LARGE SCALE GENOMIC DNA]</scope>
    <source>
        <strain evidence="4 5">BIT-d1</strain>
    </source>
</reference>
<sequence length="222" mass="25113">MFKKILVVEDYDSINVGIVTALSEKYSAEIYNTKYCDDAWLKIQNAHLNSSPFDLIITDLSFEQDYREQKLEGGIDLIEVIKANYPDTKIIVYSIENRYIEINTLIEKLKIDAYISKGRNSINELHHAIEHIQSTPNCYLSPDIEDITTTSTALILSDEDLEIISLLSKGYTQQEISAVFKSKSKTISSTSSIEKRIGKLKLSFEAKNTIHLVSIAKDLGLI</sequence>
<dbReference type="InterPro" id="IPR051015">
    <property type="entry name" value="EvgA-like"/>
</dbReference>
<dbReference type="InterPro" id="IPR001789">
    <property type="entry name" value="Sig_transdc_resp-reg_receiver"/>
</dbReference>
<dbReference type="Pfam" id="PF00072">
    <property type="entry name" value="Response_reg"/>
    <property type="match status" value="1"/>
</dbReference>
<dbReference type="Proteomes" id="UP000438760">
    <property type="component" value="Unassembled WGS sequence"/>
</dbReference>
<dbReference type="Gene3D" id="3.40.50.2300">
    <property type="match status" value="1"/>
</dbReference>
<dbReference type="InterPro" id="IPR016032">
    <property type="entry name" value="Sig_transdc_resp-reg_C-effctor"/>
</dbReference>
<dbReference type="GO" id="GO:0003677">
    <property type="term" value="F:DNA binding"/>
    <property type="evidence" value="ECO:0007669"/>
    <property type="project" value="UniProtKB-KW"/>
</dbReference>
<dbReference type="RefSeq" id="WP_155090856.1">
    <property type="nucleotide sequence ID" value="NZ_CP102754.1"/>
</dbReference>
<evidence type="ECO:0000256" key="2">
    <source>
        <dbReference type="PROSITE-ProRule" id="PRU00169"/>
    </source>
</evidence>
<organism evidence="4 5">
    <name type="scientific">Myroides albus</name>
    <dbReference type="NCBI Taxonomy" id="2562892"/>
    <lineage>
        <taxon>Bacteria</taxon>
        <taxon>Pseudomonadati</taxon>
        <taxon>Bacteroidota</taxon>
        <taxon>Flavobacteriia</taxon>
        <taxon>Flavobacteriales</taxon>
        <taxon>Flavobacteriaceae</taxon>
        <taxon>Myroides</taxon>
    </lineage>
</organism>
<accession>A0A6I3LJZ6</accession>
<dbReference type="AlphaFoldDB" id="A0A6I3LJZ6"/>
<keyword evidence="2" id="KW-0597">Phosphoprotein</keyword>
<gene>
    <name evidence="4" type="ORF">GJV76_01355</name>
</gene>
<feature type="modified residue" description="4-aspartylphosphate" evidence="2">
    <location>
        <position position="59"/>
    </location>
</feature>